<dbReference type="InterPro" id="IPR003018">
    <property type="entry name" value="GAF"/>
</dbReference>
<dbReference type="RefSeq" id="WP_207959362.1">
    <property type="nucleotide sequence ID" value="NZ_CP037867.1"/>
</dbReference>
<sequence length="198" mass="21868">MNPLFDPGYRPEDLEVQVSELLVATADESDELIDRSISDVLRLLRDRMKMDVVFVSQFAEGQRVIRYVDTDPGNPLLSVGDADPLEVSWCQRVVDGRLPEFIPDARRLPASAALLKDVPFSIGTHISTPIVLASGEVYGTLCTFSQAPQGDPDPNDLKVLRYTAKLAAGKIEGRRVRERQGAGVPELSLVPLERKRSL</sequence>
<dbReference type="InterPro" id="IPR029016">
    <property type="entry name" value="GAF-like_dom_sf"/>
</dbReference>
<organism evidence="2 3">
    <name type="scientific">Hydrogenophaga pseudoflava</name>
    <name type="common">Pseudomonas carboxydoflava</name>
    <dbReference type="NCBI Taxonomy" id="47421"/>
    <lineage>
        <taxon>Bacteria</taxon>
        <taxon>Pseudomonadati</taxon>
        <taxon>Pseudomonadota</taxon>
        <taxon>Betaproteobacteria</taxon>
        <taxon>Burkholderiales</taxon>
        <taxon>Comamonadaceae</taxon>
        <taxon>Hydrogenophaga</taxon>
    </lineage>
</organism>
<dbReference type="Pfam" id="PF01590">
    <property type="entry name" value="GAF"/>
    <property type="match status" value="1"/>
</dbReference>
<dbReference type="EMBL" id="CP037867">
    <property type="protein sequence ID" value="QBM28183.1"/>
    <property type="molecule type" value="Genomic_DNA"/>
</dbReference>
<dbReference type="Gene3D" id="3.30.450.40">
    <property type="match status" value="1"/>
</dbReference>
<accession>A0A4V1ABJ5</accession>
<evidence type="ECO:0000313" key="2">
    <source>
        <dbReference type="EMBL" id="QBM28183.1"/>
    </source>
</evidence>
<dbReference type="SUPFAM" id="SSF55781">
    <property type="entry name" value="GAF domain-like"/>
    <property type="match status" value="1"/>
</dbReference>
<gene>
    <name evidence="2" type="ORF">HPF_10835</name>
</gene>
<dbReference type="KEGG" id="hpse:HPF_10835"/>
<evidence type="ECO:0000313" key="3">
    <source>
        <dbReference type="Proteomes" id="UP000293912"/>
    </source>
</evidence>
<keyword evidence="3" id="KW-1185">Reference proteome</keyword>
<proteinExistence type="predicted"/>
<dbReference type="AlphaFoldDB" id="A0A4V1ABJ5"/>
<feature type="domain" description="GAF" evidence="1">
    <location>
        <begin position="32"/>
        <end position="181"/>
    </location>
</feature>
<evidence type="ECO:0000259" key="1">
    <source>
        <dbReference type="SMART" id="SM00065"/>
    </source>
</evidence>
<protein>
    <recommendedName>
        <fullName evidence="1">GAF domain-containing protein</fullName>
    </recommendedName>
</protein>
<reference evidence="2 3" key="1">
    <citation type="submission" date="2019-03" db="EMBL/GenBank/DDBJ databases">
        <authorList>
            <person name="Sebastian G."/>
            <person name="Baumann P."/>
            <person name="Ruckert C."/>
            <person name="Kalinowski J."/>
            <person name="Nebel B."/>
            <person name="Takors R."/>
            <person name="Blombach B."/>
        </authorList>
    </citation>
    <scope>NUCLEOTIDE SEQUENCE [LARGE SCALE GENOMIC DNA]</scope>
    <source>
        <strain evidence="2 3">DSM 1084</strain>
    </source>
</reference>
<name>A0A4V1ABJ5_HYDPS</name>
<dbReference type="Proteomes" id="UP000293912">
    <property type="component" value="Chromosome"/>
</dbReference>
<dbReference type="SMART" id="SM00065">
    <property type="entry name" value="GAF"/>
    <property type="match status" value="1"/>
</dbReference>